<dbReference type="InterPro" id="IPR052920">
    <property type="entry name" value="DNA-binding_regulatory"/>
</dbReference>
<proteinExistence type="predicted"/>
<name>F4Q564_CACFS</name>
<dbReference type="EMBL" id="GL883021">
    <property type="protein sequence ID" value="EGG17123.1"/>
    <property type="molecule type" value="Genomic_DNA"/>
</dbReference>
<keyword evidence="1" id="KW-1133">Transmembrane helix</keyword>
<protein>
    <recommendedName>
        <fullName evidence="2">Serine aminopeptidase S33 domain-containing protein</fullName>
    </recommendedName>
</protein>
<dbReference type="OrthoDB" id="2498029at2759"/>
<organism evidence="3 4">
    <name type="scientific">Cavenderia fasciculata</name>
    <name type="common">Slime mold</name>
    <name type="synonym">Dictyostelium fasciculatum</name>
    <dbReference type="NCBI Taxonomy" id="261658"/>
    <lineage>
        <taxon>Eukaryota</taxon>
        <taxon>Amoebozoa</taxon>
        <taxon>Evosea</taxon>
        <taxon>Eumycetozoa</taxon>
        <taxon>Dictyostelia</taxon>
        <taxon>Acytosteliales</taxon>
        <taxon>Cavenderiaceae</taxon>
        <taxon>Cavenderia</taxon>
    </lineage>
</organism>
<feature type="transmembrane region" description="Helical" evidence="1">
    <location>
        <begin position="16"/>
        <end position="39"/>
    </location>
</feature>
<dbReference type="Pfam" id="PF12146">
    <property type="entry name" value="Hydrolase_4"/>
    <property type="match status" value="1"/>
</dbReference>
<keyword evidence="1" id="KW-0812">Transmembrane</keyword>
<dbReference type="GeneID" id="14869342"/>
<dbReference type="RefSeq" id="XP_004355607.1">
    <property type="nucleotide sequence ID" value="XM_004355554.1"/>
</dbReference>
<dbReference type="InterPro" id="IPR022742">
    <property type="entry name" value="Hydrolase_4"/>
</dbReference>
<evidence type="ECO:0000259" key="2">
    <source>
        <dbReference type="Pfam" id="PF12146"/>
    </source>
</evidence>
<dbReference type="Gene3D" id="3.40.50.1820">
    <property type="entry name" value="alpha/beta hydrolase"/>
    <property type="match status" value="1"/>
</dbReference>
<sequence>MGEQIKQKKPFSKTQCIVTLSVVMLVISLSLTGVFVVFVSKALLYFPWMRGIVMGSGDPMTKHGLSFQEVEWKAYDTNQTLRGWWIPADSKNDLGNSIIVVHGSGKDRYEWFEQLNHFHEEGLSTLVFDCRDGMGKSDSLERGIGYSFREHKDVRSAIRYVKSTYPEQSKKLILTGMSMGGGSVIIAAAKDRDLIDGVISESAYASPMKAWKHNIYRYLSDGVAKTFKVVEPVQHLLPTHPPQWLVDLILRITLDKIIASEDNLSQYDTPENLVAQISPKPILFIAATEDPVVPYDQSETLFRVAKEPKELWTIESNRHSTAVHISSHEAYRAKLHKFIQSI</sequence>
<reference evidence="4" key="1">
    <citation type="journal article" date="2011" name="Genome Res.">
        <title>Phylogeny-wide analysis of social amoeba genomes highlights ancient origins for complex intercellular communication.</title>
        <authorList>
            <person name="Heidel A.J."/>
            <person name="Lawal H.M."/>
            <person name="Felder M."/>
            <person name="Schilde C."/>
            <person name="Helps N.R."/>
            <person name="Tunggal B."/>
            <person name="Rivero F."/>
            <person name="John U."/>
            <person name="Schleicher M."/>
            <person name="Eichinger L."/>
            <person name="Platzer M."/>
            <person name="Noegel A.A."/>
            <person name="Schaap P."/>
            <person name="Gloeckner G."/>
        </authorList>
    </citation>
    <scope>NUCLEOTIDE SEQUENCE [LARGE SCALE GENOMIC DNA]</scope>
    <source>
        <strain evidence="4">SH3</strain>
    </source>
</reference>
<dbReference type="InterPro" id="IPR029058">
    <property type="entry name" value="AB_hydrolase_fold"/>
</dbReference>
<feature type="domain" description="Serine aminopeptidase S33" evidence="2">
    <location>
        <begin position="97"/>
        <end position="321"/>
    </location>
</feature>
<dbReference type="PANTHER" id="PTHR43358">
    <property type="entry name" value="ALPHA/BETA-HYDROLASE"/>
    <property type="match status" value="1"/>
</dbReference>
<dbReference type="STRING" id="1054147.F4Q564"/>
<accession>F4Q564</accession>
<dbReference type="Proteomes" id="UP000007797">
    <property type="component" value="Unassembled WGS sequence"/>
</dbReference>
<gene>
    <name evidence="3" type="ORF">DFA_08105</name>
</gene>
<keyword evidence="1" id="KW-0472">Membrane</keyword>
<evidence type="ECO:0000313" key="4">
    <source>
        <dbReference type="Proteomes" id="UP000007797"/>
    </source>
</evidence>
<dbReference type="OMA" id="HGYHHAR"/>
<dbReference type="PANTHER" id="PTHR43358:SF4">
    <property type="entry name" value="ALPHA_BETA HYDROLASE FOLD-1 DOMAIN-CONTAINING PROTEIN"/>
    <property type="match status" value="1"/>
</dbReference>
<dbReference type="KEGG" id="dfa:DFA_08105"/>
<keyword evidence="4" id="KW-1185">Reference proteome</keyword>
<evidence type="ECO:0000313" key="3">
    <source>
        <dbReference type="EMBL" id="EGG17123.1"/>
    </source>
</evidence>
<evidence type="ECO:0000256" key="1">
    <source>
        <dbReference type="SAM" id="Phobius"/>
    </source>
</evidence>
<dbReference type="SUPFAM" id="SSF53474">
    <property type="entry name" value="alpha/beta-Hydrolases"/>
    <property type="match status" value="1"/>
</dbReference>
<dbReference type="AlphaFoldDB" id="F4Q564"/>